<dbReference type="HOGENOM" id="CLU_118145_0_0_7"/>
<evidence type="ECO:0000256" key="1">
    <source>
        <dbReference type="SAM" id="Phobius"/>
    </source>
</evidence>
<keyword evidence="1" id="KW-0472">Membrane</keyword>
<dbReference type="KEGG" id="gem:GM21_0056"/>
<keyword evidence="2" id="KW-0732">Signal</keyword>
<feature type="domain" description="Ice-binding protein C-terminal" evidence="3">
    <location>
        <begin position="178"/>
        <end position="200"/>
    </location>
</feature>
<name>C6E7W0_GEOSM</name>
<accession>C6E7W0</accession>
<dbReference type="NCBIfam" id="TIGR02595">
    <property type="entry name" value="PEP_CTERM"/>
    <property type="match status" value="1"/>
</dbReference>
<dbReference type="OrthoDB" id="5432808at2"/>
<protein>
    <recommendedName>
        <fullName evidence="3">Ice-binding protein C-terminal domain-containing protein</fullName>
    </recommendedName>
</protein>
<dbReference type="Pfam" id="PF07589">
    <property type="entry name" value="PEP-CTERM"/>
    <property type="match status" value="1"/>
</dbReference>
<evidence type="ECO:0000256" key="2">
    <source>
        <dbReference type="SAM" id="SignalP"/>
    </source>
</evidence>
<evidence type="ECO:0000313" key="4">
    <source>
        <dbReference type="EMBL" id="ACT16143.1"/>
    </source>
</evidence>
<sequence>MKRLTVITLLAWMMLLGTTAASSATVLTFDEIKTTGDNQIDVPDGYGGLTWQNIWATNTDDETRGPGYRNGTVSGSIVAFNADGRPGTISDRLFDFNGAYLTAAWNNGLNIQVQGYRGGNLAYDRTVVVDTTAPTFFLFDYAGVDRLTFDSFGGTNAGYGGVGFHFAMDNFTFNETTPIPEPSTFLLLGAGIMAVACLRKGMTRSQVR</sequence>
<dbReference type="STRING" id="443144.GM21_0056"/>
<keyword evidence="1" id="KW-1133">Transmembrane helix</keyword>
<dbReference type="eggNOG" id="COG1404">
    <property type="taxonomic scope" value="Bacteria"/>
</dbReference>
<dbReference type="AlphaFoldDB" id="C6E7W0"/>
<feature type="transmembrane region" description="Helical" evidence="1">
    <location>
        <begin position="182"/>
        <end position="198"/>
    </location>
</feature>
<evidence type="ECO:0000259" key="3">
    <source>
        <dbReference type="Pfam" id="PF07589"/>
    </source>
</evidence>
<dbReference type="EMBL" id="CP001661">
    <property type="protein sequence ID" value="ACT16143.1"/>
    <property type="molecule type" value="Genomic_DNA"/>
</dbReference>
<reference evidence="4" key="1">
    <citation type="submission" date="2009-07" db="EMBL/GenBank/DDBJ databases">
        <title>Complete sequence of Geobacter sp. M21.</title>
        <authorList>
            <consortium name="US DOE Joint Genome Institute"/>
            <person name="Lucas S."/>
            <person name="Copeland A."/>
            <person name="Lapidus A."/>
            <person name="Glavina del Rio T."/>
            <person name="Dalin E."/>
            <person name="Tice H."/>
            <person name="Bruce D."/>
            <person name="Goodwin L."/>
            <person name="Pitluck S."/>
            <person name="Saunders E."/>
            <person name="Brettin T."/>
            <person name="Detter J.C."/>
            <person name="Han C."/>
            <person name="Larimer F."/>
            <person name="Land M."/>
            <person name="Hauser L."/>
            <person name="Kyrpides N."/>
            <person name="Ovchinnikova G."/>
            <person name="Lovley D."/>
        </authorList>
    </citation>
    <scope>NUCLEOTIDE SEQUENCE [LARGE SCALE GENOMIC DNA]</scope>
    <source>
        <strain evidence="4">M21</strain>
    </source>
</reference>
<dbReference type="InterPro" id="IPR013424">
    <property type="entry name" value="Ice-binding_C"/>
</dbReference>
<proteinExistence type="predicted"/>
<organism evidence="4">
    <name type="scientific">Geobacter sp. (strain M21)</name>
    <dbReference type="NCBI Taxonomy" id="443144"/>
    <lineage>
        <taxon>Bacteria</taxon>
        <taxon>Pseudomonadati</taxon>
        <taxon>Thermodesulfobacteriota</taxon>
        <taxon>Desulfuromonadia</taxon>
        <taxon>Geobacterales</taxon>
        <taxon>Geobacteraceae</taxon>
        <taxon>Geobacter</taxon>
    </lineage>
</organism>
<feature type="signal peptide" evidence="2">
    <location>
        <begin position="1"/>
        <end position="23"/>
    </location>
</feature>
<feature type="chain" id="PRO_5002963577" description="Ice-binding protein C-terminal domain-containing protein" evidence="2">
    <location>
        <begin position="24"/>
        <end position="208"/>
    </location>
</feature>
<keyword evidence="1" id="KW-0812">Transmembrane</keyword>
<gene>
    <name evidence="4" type="ordered locus">GM21_0056</name>
</gene>